<evidence type="ECO:0000313" key="1">
    <source>
        <dbReference type="EMBL" id="ABJ84235.1"/>
    </source>
</evidence>
<dbReference type="eggNOG" id="ENOG502Z8K8">
    <property type="taxonomic scope" value="Bacteria"/>
</dbReference>
<dbReference type="EMBL" id="CP000473">
    <property type="protein sequence ID" value="ABJ84235.1"/>
    <property type="molecule type" value="Genomic_DNA"/>
</dbReference>
<sequence>MSANFEEVTGNAILGIDTLWGGDVMCASGTGRFIADSWFSDRPLPRAYTVAEAARVRESGGVGAKSPDAAAIDAYLAQVDIPGAIRGVKDAASWYGGLRGEYLAGLALCFEAMWDLAMEILGKGDPVPYERCVIASTGLPPEPSDPVAKRERVAELLGCATGKREELIEAVDAWRKQHRVSMASIKLLGAAVIGYFDDLTARNVVPHLPRELHGVPRANIEFLPILDAWFSGSMNYLGRARKPGGEPEYEATYEINASLDISLPEFMQLVSHEVVPGHVTTFAYLQNLYWRDLAGFEASVLTMNTRAAALFEGIANNAILMAYGVTRIEDLPDKDLQTGLLLALLQDDAKNQSSYLTWGEGTPQTEVARTLWTDYLVSPERADKLSGAWGRHPLLGRMYLPAYRAGTRKVAELRSKYTPEVFLPALYGAKGLVDITTIEKLL</sequence>
<dbReference type="AlphaFoldDB" id="Q021X8"/>
<reference evidence="1" key="1">
    <citation type="submission" date="2006-10" db="EMBL/GenBank/DDBJ databases">
        <title>Complete sequence of Solibacter usitatus Ellin6076.</title>
        <authorList>
            <consortium name="US DOE Joint Genome Institute"/>
            <person name="Copeland A."/>
            <person name="Lucas S."/>
            <person name="Lapidus A."/>
            <person name="Barry K."/>
            <person name="Detter J.C."/>
            <person name="Glavina del Rio T."/>
            <person name="Hammon N."/>
            <person name="Israni S."/>
            <person name="Dalin E."/>
            <person name="Tice H."/>
            <person name="Pitluck S."/>
            <person name="Thompson L.S."/>
            <person name="Brettin T."/>
            <person name="Bruce D."/>
            <person name="Han C."/>
            <person name="Tapia R."/>
            <person name="Gilna P."/>
            <person name="Schmutz J."/>
            <person name="Larimer F."/>
            <person name="Land M."/>
            <person name="Hauser L."/>
            <person name="Kyrpides N."/>
            <person name="Mikhailova N."/>
            <person name="Janssen P.H."/>
            <person name="Kuske C.R."/>
            <person name="Richardson P."/>
        </authorList>
    </citation>
    <scope>NUCLEOTIDE SEQUENCE</scope>
    <source>
        <strain evidence="1">Ellin6076</strain>
    </source>
</reference>
<gene>
    <name evidence="1" type="ordered locus">Acid_3258</name>
</gene>
<organism evidence="1">
    <name type="scientific">Solibacter usitatus (strain Ellin6076)</name>
    <dbReference type="NCBI Taxonomy" id="234267"/>
    <lineage>
        <taxon>Bacteria</taxon>
        <taxon>Pseudomonadati</taxon>
        <taxon>Acidobacteriota</taxon>
        <taxon>Terriglobia</taxon>
        <taxon>Bryobacterales</taxon>
        <taxon>Solibacteraceae</taxon>
        <taxon>Candidatus Solibacter</taxon>
    </lineage>
</organism>
<dbReference type="InParanoid" id="Q021X8"/>
<dbReference type="KEGG" id="sus:Acid_3258"/>
<dbReference type="HOGENOM" id="CLU_594027_0_0_0"/>
<evidence type="ECO:0008006" key="2">
    <source>
        <dbReference type="Google" id="ProtNLM"/>
    </source>
</evidence>
<proteinExistence type="predicted"/>
<accession>Q021X8</accession>
<protein>
    <recommendedName>
        <fullName evidence="2">DUF885 domain-containing protein</fullName>
    </recommendedName>
</protein>
<name>Q021X8_SOLUE</name>
<dbReference type="OrthoDB" id="140419at2"/>